<protein>
    <submittedName>
        <fullName evidence="1">Uncharacterized protein</fullName>
    </submittedName>
</protein>
<keyword evidence="2" id="KW-1185">Reference proteome</keyword>
<accession>A0ACB1A623</accession>
<dbReference type="Proteomes" id="UP001497535">
    <property type="component" value="Unassembled WGS sequence"/>
</dbReference>
<proteinExistence type="predicted"/>
<evidence type="ECO:0000313" key="1">
    <source>
        <dbReference type="EMBL" id="CAK5085703.1"/>
    </source>
</evidence>
<evidence type="ECO:0000313" key="2">
    <source>
        <dbReference type="Proteomes" id="UP001497535"/>
    </source>
</evidence>
<comment type="caution">
    <text evidence="1">The sequence shown here is derived from an EMBL/GenBank/DDBJ whole genome shotgun (WGS) entry which is preliminary data.</text>
</comment>
<name>A0ACB1A623_MELEN</name>
<dbReference type="EMBL" id="CAVMJV010000058">
    <property type="protein sequence ID" value="CAK5085703.1"/>
    <property type="molecule type" value="Genomic_DNA"/>
</dbReference>
<gene>
    <name evidence="1" type="ORF">MENTE1834_LOCUS33165</name>
</gene>
<sequence length="504" mass="56012">MSTTTTSLQASENSQAIPPHFSTEAIDTKPPPSFLLIDQKPREDLLLSQQQQQTSNFIENKFQDSKNVTATRNALFGVEQSPNNNFLINNSPSCSLSSATTTYYSNGSNGYNTNFYNSTTHFGHSQLAELYQQQQQPHFLYTSQPASSPEGFPNDRPPSSGSGRESAQGPCTRIIEGSEVHINAKGKKTRKPRTIYSSQQLQALNEAFKQHQYLALPQRAELAEMLMLSQTQVKIWFQNRRSKSKKQRHYGHNNSNTNSICNGQQNSTEMRLTEEEEEENDELSETKTLIEGRGGGGGGNDSSTLLINSTTTPCQSLPGTSSSCTPQQIKNKEITEEITKIINEQQQKQQQQTNKQQQQFNNLPQDSLINQNNCWDNNSVANLGLTTAGMNAASMHGYMPPPFHYPPTIPNNNNNNLIDPSPSIADFPLPGNFPAAMSYFQTSLNIDQQTSKLDQSTATAISLYPYDHSIAANYCPATLYATQQFFASNNSNPYSHIGNSQHFH</sequence>
<organism evidence="1 2">
    <name type="scientific">Meloidogyne enterolobii</name>
    <name type="common">Root-knot nematode worm</name>
    <name type="synonym">Meloidogyne mayaguensis</name>
    <dbReference type="NCBI Taxonomy" id="390850"/>
    <lineage>
        <taxon>Eukaryota</taxon>
        <taxon>Metazoa</taxon>
        <taxon>Ecdysozoa</taxon>
        <taxon>Nematoda</taxon>
        <taxon>Chromadorea</taxon>
        <taxon>Rhabditida</taxon>
        <taxon>Tylenchina</taxon>
        <taxon>Tylenchomorpha</taxon>
        <taxon>Tylenchoidea</taxon>
        <taxon>Meloidogynidae</taxon>
        <taxon>Meloidogyninae</taxon>
        <taxon>Meloidogyne</taxon>
    </lineage>
</organism>
<reference evidence="1" key="1">
    <citation type="submission" date="2023-11" db="EMBL/GenBank/DDBJ databases">
        <authorList>
            <person name="Poullet M."/>
        </authorList>
    </citation>
    <scope>NUCLEOTIDE SEQUENCE</scope>
    <source>
        <strain evidence="1">E1834</strain>
    </source>
</reference>